<keyword evidence="3" id="KW-1185">Reference proteome</keyword>
<comment type="caution">
    <text evidence="2">The sequence shown here is derived from an EMBL/GenBank/DDBJ whole genome shotgun (WGS) entry which is preliminary data.</text>
</comment>
<evidence type="ECO:0000313" key="2">
    <source>
        <dbReference type="EMBL" id="TWH96918.1"/>
    </source>
</evidence>
<reference evidence="2 3" key="1">
    <citation type="journal article" date="2015" name="Stand. Genomic Sci.">
        <title>Genomic Encyclopedia of Bacterial and Archaeal Type Strains, Phase III: the genomes of soil and plant-associated and newly described type strains.</title>
        <authorList>
            <person name="Whitman W.B."/>
            <person name="Woyke T."/>
            <person name="Klenk H.P."/>
            <person name="Zhou Y."/>
            <person name="Lilburn T.G."/>
            <person name="Beck B.J."/>
            <person name="De Vos P."/>
            <person name="Vandamme P."/>
            <person name="Eisen J.A."/>
            <person name="Garrity G."/>
            <person name="Hugenholtz P."/>
            <person name="Kyrpides N.C."/>
        </authorList>
    </citation>
    <scope>NUCLEOTIDE SEQUENCE [LARGE SCALE GENOMIC DNA]</scope>
    <source>
        <strain evidence="2 3">CGMCC 1.7748</strain>
    </source>
</reference>
<dbReference type="AlphaFoldDB" id="A0A562KNA6"/>
<keyword evidence="1" id="KW-0472">Membrane</keyword>
<protein>
    <submittedName>
        <fullName evidence="2">Pilus assembly protein Flp/PilA</fullName>
    </submittedName>
</protein>
<accession>A0A562KNA6</accession>
<dbReference type="EMBL" id="VLKK01000002">
    <property type="protein sequence ID" value="TWH96918.1"/>
    <property type="molecule type" value="Genomic_DNA"/>
</dbReference>
<dbReference type="Proteomes" id="UP000316624">
    <property type="component" value="Unassembled WGS sequence"/>
</dbReference>
<proteinExistence type="predicted"/>
<organism evidence="2 3">
    <name type="scientific">Sphingobium wenxiniae (strain DSM 21828 / CGMCC 1.7748 / JZ-1)</name>
    <dbReference type="NCBI Taxonomy" id="595605"/>
    <lineage>
        <taxon>Bacteria</taxon>
        <taxon>Pseudomonadati</taxon>
        <taxon>Pseudomonadota</taxon>
        <taxon>Alphaproteobacteria</taxon>
        <taxon>Sphingomonadales</taxon>
        <taxon>Sphingomonadaceae</taxon>
        <taxon>Sphingobium</taxon>
    </lineage>
</organism>
<keyword evidence="1" id="KW-1133">Transmembrane helix</keyword>
<dbReference type="InterPro" id="IPR007047">
    <property type="entry name" value="Flp_Fap"/>
</dbReference>
<gene>
    <name evidence="2" type="ORF">IQ35_00852</name>
</gene>
<evidence type="ECO:0000256" key="1">
    <source>
        <dbReference type="SAM" id="Phobius"/>
    </source>
</evidence>
<feature type="transmembrane region" description="Helical" evidence="1">
    <location>
        <begin position="25"/>
        <end position="44"/>
    </location>
</feature>
<name>A0A562KNA6_SPHWJ</name>
<dbReference type="Pfam" id="PF04964">
    <property type="entry name" value="Flp_Fap"/>
    <property type="match status" value="1"/>
</dbReference>
<dbReference type="RefSeq" id="WP_145072053.1">
    <property type="nucleotide sequence ID" value="NZ_JACIIY010000008.1"/>
</dbReference>
<sequence length="61" mass="6697">MRGLIDSIVRCGLARCQRGATAIEYGLILTLIFLAIISAVGQLANENIEMWDHVAEEVNSH</sequence>
<evidence type="ECO:0000313" key="3">
    <source>
        <dbReference type="Proteomes" id="UP000316624"/>
    </source>
</evidence>
<keyword evidence="1" id="KW-0812">Transmembrane</keyword>